<organism evidence="2 3">
    <name type="scientific">Victivallis vadensis</name>
    <dbReference type="NCBI Taxonomy" id="172901"/>
    <lineage>
        <taxon>Bacteria</taxon>
        <taxon>Pseudomonadati</taxon>
        <taxon>Lentisphaerota</taxon>
        <taxon>Lentisphaeria</taxon>
        <taxon>Victivallales</taxon>
        <taxon>Victivallaceae</taxon>
        <taxon>Victivallis</taxon>
    </lineage>
</organism>
<dbReference type="AlphaFoldDB" id="A0A2U1AFM5"/>
<feature type="domain" description="Transposase IS66 C-terminal" evidence="1">
    <location>
        <begin position="46"/>
        <end position="82"/>
    </location>
</feature>
<accession>A0A2U1AFM5</accession>
<dbReference type="Proteomes" id="UP000245959">
    <property type="component" value="Unassembled WGS sequence"/>
</dbReference>
<dbReference type="OrthoDB" id="9760067at2"/>
<keyword evidence="3" id="KW-1185">Reference proteome</keyword>
<evidence type="ECO:0000259" key="1">
    <source>
        <dbReference type="Pfam" id="PF13817"/>
    </source>
</evidence>
<dbReference type="EMBL" id="QEKH01000042">
    <property type="protein sequence ID" value="PVY35183.1"/>
    <property type="molecule type" value="Genomic_DNA"/>
</dbReference>
<dbReference type="Pfam" id="PF13817">
    <property type="entry name" value="DDE_Tnp_IS66_C"/>
    <property type="match status" value="1"/>
</dbReference>
<dbReference type="GeneID" id="78296984"/>
<proteinExistence type="predicted"/>
<protein>
    <submittedName>
        <fullName evidence="2">Transposase IS66-like protein</fullName>
    </submittedName>
</protein>
<dbReference type="RefSeq" id="WP_116885717.1">
    <property type="nucleotide sequence ID" value="NZ_QEKH01000042.1"/>
</dbReference>
<sequence length="89" mass="9923">MMRIRPDILTLEYPAERLNRGIAIIRKNCLFAGNEAGGQRLAILYSFAATCKANGICFRKWLEDVLPRLNSTPAGQIDSLIPEAKQSCQ</sequence>
<reference evidence="2 3" key="1">
    <citation type="submission" date="2018-04" db="EMBL/GenBank/DDBJ databases">
        <title>Genomic Encyclopedia of Type Strains, Phase IV (KMG-IV): sequencing the most valuable type-strain genomes for metagenomic binning, comparative biology and taxonomic classification.</title>
        <authorList>
            <person name="Goeker M."/>
        </authorList>
    </citation>
    <scope>NUCLEOTIDE SEQUENCE [LARGE SCALE GENOMIC DNA]</scope>
    <source>
        <strain evidence="2 3">DSM 14823</strain>
    </source>
</reference>
<evidence type="ECO:0000313" key="3">
    <source>
        <dbReference type="Proteomes" id="UP000245959"/>
    </source>
</evidence>
<gene>
    <name evidence="2" type="ORF">C8D82_14210</name>
</gene>
<evidence type="ECO:0000313" key="2">
    <source>
        <dbReference type="EMBL" id="PVY35183.1"/>
    </source>
</evidence>
<comment type="caution">
    <text evidence="2">The sequence shown here is derived from an EMBL/GenBank/DDBJ whole genome shotgun (WGS) entry which is preliminary data.</text>
</comment>
<dbReference type="InterPro" id="IPR039552">
    <property type="entry name" value="IS66_C"/>
</dbReference>
<name>A0A2U1AFM5_9BACT</name>